<reference evidence="2 3" key="1">
    <citation type="submission" date="2017-06" db="EMBL/GenBank/DDBJ databases">
        <title>Genome sequencing of cyanobaciteial culture collection at National Institute for Environmental Studies (NIES).</title>
        <authorList>
            <person name="Hirose Y."/>
            <person name="Shimura Y."/>
            <person name="Fujisawa T."/>
            <person name="Nakamura Y."/>
            <person name="Kawachi M."/>
        </authorList>
    </citation>
    <scope>NUCLEOTIDE SEQUENCE [LARGE SCALE GENOMIC DNA]</scope>
    <source>
        <strain evidence="2 3">NIES-2135</strain>
    </source>
</reference>
<keyword evidence="1" id="KW-1133">Transmembrane helix</keyword>
<protein>
    <submittedName>
        <fullName evidence="2">Uncharacterized protein</fullName>
    </submittedName>
</protein>
<keyword evidence="1" id="KW-0812">Transmembrane</keyword>
<keyword evidence="1" id="KW-0472">Membrane</keyword>
<keyword evidence="3" id="KW-1185">Reference proteome</keyword>
<name>A0A1Z4JC62_LEPBY</name>
<accession>A0A1Z4JC62</accession>
<dbReference type="AlphaFoldDB" id="A0A1Z4JC62"/>
<evidence type="ECO:0000256" key="1">
    <source>
        <dbReference type="SAM" id="Phobius"/>
    </source>
</evidence>
<organism evidence="2 3">
    <name type="scientific">Leptolyngbya boryana NIES-2135</name>
    <dbReference type="NCBI Taxonomy" id="1973484"/>
    <lineage>
        <taxon>Bacteria</taxon>
        <taxon>Bacillati</taxon>
        <taxon>Cyanobacteriota</taxon>
        <taxon>Cyanophyceae</taxon>
        <taxon>Leptolyngbyales</taxon>
        <taxon>Leptolyngbyaceae</taxon>
        <taxon>Leptolyngbya group</taxon>
        <taxon>Leptolyngbya</taxon>
    </lineage>
</organism>
<proteinExistence type="predicted"/>
<sequence>MSDPKKPWVFTVEPGTLLLIVAALLLVPLLLAGFFSQ</sequence>
<feature type="transmembrane region" description="Helical" evidence="1">
    <location>
        <begin position="15"/>
        <end position="35"/>
    </location>
</feature>
<evidence type="ECO:0000313" key="2">
    <source>
        <dbReference type="EMBL" id="BAY54316.1"/>
    </source>
</evidence>
<evidence type="ECO:0000313" key="3">
    <source>
        <dbReference type="Proteomes" id="UP000217895"/>
    </source>
</evidence>
<dbReference type="Proteomes" id="UP000217895">
    <property type="component" value="Chromosome"/>
</dbReference>
<gene>
    <name evidence="2" type="ORF">NIES2135_11330</name>
</gene>
<dbReference type="EMBL" id="AP018203">
    <property type="protein sequence ID" value="BAY54316.1"/>
    <property type="molecule type" value="Genomic_DNA"/>
</dbReference>